<comment type="caution">
    <text evidence="1">The sequence shown here is derived from an EMBL/GenBank/DDBJ whole genome shotgun (WGS) entry which is preliminary data.</text>
</comment>
<sequence length="295" mass="32419">MSGVNTYLLSPKFYFKRDGPITLGNLVLDPFRPHLVLTALDAVTRDTRYPKVETFTDFEQNLARSQGAGGSLSAWLEFLQSVNTKVGLAREKHRLDEYTMTSLETEYFLEFPSKEEIKSRIDSEHVRAAIKASGLFGTRNSVYMVTGRKLAKGFSALHASGKKNSGNVEAGASAHMLNGNVSVKAGAAGHKEMGLQAGWKANEELVFAYQLIKIDVKGLRGSKVLYDEFRHESAFLSHEGEVGHEEEEEESCGDIEVDVAAVTADDLAKLTDDNAILNIDLGEPSQKLSLVYTLN</sequence>
<evidence type="ECO:0000313" key="2">
    <source>
        <dbReference type="Proteomes" id="UP001220256"/>
    </source>
</evidence>
<evidence type="ECO:0000313" key="1">
    <source>
        <dbReference type="EMBL" id="KAJ5275493.1"/>
    </source>
</evidence>
<reference evidence="1 2" key="1">
    <citation type="journal article" date="2023" name="IMA Fungus">
        <title>Comparative genomic study of the Penicillium genus elucidates a diverse pangenome and 15 lateral gene transfer events.</title>
        <authorList>
            <person name="Petersen C."/>
            <person name="Sorensen T."/>
            <person name="Nielsen M.R."/>
            <person name="Sondergaard T.E."/>
            <person name="Sorensen J.L."/>
            <person name="Fitzpatrick D.A."/>
            <person name="Frisvad J.C."/>
            <person name="Nielsen K.L."/>
        </authorList>
    </citation>
    <scope>NUCLEOTIDE SEQUENCE [LARGE SCALE GENOMIC DNA]</scope>
    <source>
        <strain evidence="1 2">IBT 3361</strain>
    </source>
</reference>
<accession>A0ABQ8WSX8</accession>
<keyword evidence="2" id="KW-1185">Reference proteome</keyword>
<protein>
    <submittedName>
        <fullName evidence="1">Uncharacterized protein</fullName>
    </submittedName>
</protein>
<organism evidence="1 2">
    <name type="scientific">Penicillium chrysogenum</name>
    <name type="common">Penicillium notatum</name>
    <dbReference type="NCBI Taxonomy" id="5076"/>
    <lineage>
        <taxon>Eukaryota</taxon>
        <taxon>Fungi</taxon>
        <taxon>Dikarya</taxon>
        <taxon>Ascomycota</taxon>
        <taxon>Pezizomycotina</taxon>
        <taxon>Eurotiomycetes</taxon>
        <taxon>Eurotiomycetidae</taxon>
        <taxon>Eurotiales</taxon>
        <taxon>Aspergillaceae</taxon>
        <taxon>Penicillium</taxon>
        <taxon>Penicillium chrysogenum species complex</taxon>
    </lineage>
</organism>
<proteinExistence type="predicted"/>
<dbReference type="Proteomes" id="UP001220256">
    <property type="component" value="Unassembled WGS sequence"/>
</dbReference>
<gene>
    <name evidence="1" type="ORF">N7505_004038</name>
</gene>
<dbReference type="EMBL" id="JAPVEB010000002">
    <property type="protein sequence ID" value="KAJ5275493.1"/>
    <property type="molecule type" value="Genomic_DNA"/>
</dbReference>
<name>A0ABQ8WSX8_PENCH</name>